<feature type="binding site" evidence="18">
    <location>
        <position position="60"/>
    </location>
    <ligand>
        <name>K(+)</name>
        <dbReference type="ChEBI" id="CHEBI:29103"/>
    </ligand>
</feature>
<keyword evidence="6 17" id="KW-0547">Nucleotide-binding</keyword>
<keyword evidence="11 18" id="KW-0413">Isomerase</keyword>
<dbReference type="KEGG" id="ssg:Selsp_1611"/>
<keyword evidence="7 17" id="KW-0067">ATP-binding</keyword>
<dbReference type="NCBIfam" id="TIGR00196">
    <property type="entry name" value="yjeF_cterm"/>
    <property type="match status" value="1"/>
</dbReference>
<dbReference type="PROSITE" id="PS01050">
    <property type="entry name" value="YJEF_C_2"/>
    <property type="match status" value="1"/>
</dbReference>
<evidence type="ECO:0000313" key="25">
    <source>
        <dbReference type="Proteomes" id="UP000011124"/>
    </source>
</evidence>
<dbReference type="PANTHER" id="PTHR12592:SF0">
    <property type="entry name" value="ATP-DEPENDENT (S)-NAD(P)H-HYDRATE DEHYDRATASE"/>
    <property type="match status" value="1"/>
</dbReference>
<comment type="similarity">
    <text evidence="18">Belongs to the NnrE/AIBP family.</text>
</comment>
<evidence type="ECO:0000256" key="2">
    <source>
        <dbReference type="ARBA" id="ARBA00000909"/>
    </source>
</evidence>
<dbReference type="InterPro" id="IPR029056">
    <property type="entry name" value="Ribokinase-like"/>
</dbReference>
<feature type="binding site" evidence="18">
    <location>
        <position position="131"/>
    </location>
    <ligand>
        <name>K(+)</name>
        <dbReference type="ChEBI" id="CHEBI:29103"/>
    </ligand>
</feature>
<evidence type="ECO:0000256" key="11">
    <source>
        <dbReference type="ARBA" id="ARBA00023235"/>
    </source>
</evidence>
<comment type="similarity">
    <text evidence="17">Belongs to the NnrD/CARKD family.</text>
</comment>
<dbReference type="PROSITE" id="PS51385">
    <property type="entry name" value="YJEF_N"/>
    <property type="match status" value="1"/>
</dbReference>
<evidence type="ECO:0000256" key="5">
    <source>
        <dbReference type="ARBA" id="ARBA00022723"/>
    </source>
</evidence>
<dbReference type="Gene3D" id="3.40.50.10260">
    <property type="entry name" value="YjeF N-terminal domain"/>
    <property type="match status" value="1"/>
</dbReference>
<dbReference type="eggNOG" id="COG0062">
    <property type="taxonomic scope" value="Bacteria"/>
</dbReference>
<name>C9LSY3_SELS3</name>
<keyword evidence="8 17" id="KW-0521">NADP</keyword>
<dbReference type="Gene3D" id="3.40.1190.20">
    <property type="match status" value="1"/>
</dbReference>
<dbReference type="STRING" id="546271.Selsp_1611"/>
<dbReference type="HAMAP" id="MF_01966">
    <property type="entry name" value="NADHX_epimerase"/>
    <property type="match status" value="1"/>
</dbReference>
<dbReference type="Pfam" id="PF03853">
    <property type="entry name" value="YjeF_N"/>
    <property type="match status" value="1"/>
</dbReference>
<evidence type="ECO:0000256" key="14">
    <source>
        <dbReference type="ARBA" id="ARBA00025153"/>
    </source>
</evidence>
<comment type="similarity">
    <text evidence="4 19">In the C-terminal section; belongs to the NnrD/CARKD family.</text>
</comment>
<accession>C9LSY3</accession>
<evidence type="ECO:0000313" key="23">
    <source>
        <dbReference type="EMBL" id="EEX78082.1"/>
    </source>
</evidence>
<evidence type="ECO:0000256" key="3">
    <source>
        <dbReference type="ARBA" id="ARBA00006001"/>
    </source>
</evidence>
<evidence type="ECO:0000256" key="8">
    <source>
        <dbReference type="ARBA" id="ARBA00022857"/>
    </source>
</evidence>
<evidence type="ECO:0000256" key="1">
    <source>
        <dbReference type="ARBA" id="ARBA00000013"/>
    </source>
</evidence>
<evidence type="ECO:0000256" key="17">
    <source>
        <dbReference type="HAMAP-Rule" id="MF_01965"/>
    </source>
</evidence>
<comment type="function">
    <text evidence="17">Catalyzes the dehydration of the S-form of NAD(P)HX at the expense of ADP, which is converted to AMP. Together with NAD(P)HX epimerase, which catalyzes the epimerization of the S- and R-forms, the enzyme allows the repair of both epimers of NAD(P)HX, a damaged form of NAD(P)H that is a result of enzymatic or heat-dependent hydration.</text>
</comment>
<dbReference type="HAMAP" id="MF_01965">
    <property type="entry name" value="NADHX_dehydratase"/>
    <property type="match status" value="1"/>
</dbReference>
<dbReference type="InterPro" id="IPR036652">
    <property type="entry name" value="YjeF_N_dom_sf"/>
</dbReference>
<comment type="similarity">
    <text evidence="3 19">In the N-terminal section; belongs to the NnrE/AIBP family.</text>
</comment>
<dbReference type="CDD" id="cd01171">
    <property type="entry name" value="YXKO-related"/>
    <property type="match status" value="1"/>
</dbReference>
<dbReference type="RefSeq" id="WP_006191423.1">
    <property type="nucleotide sequence ID" value="NC_015437.1"/>
</dbReference>
<feature type="binding site" evidence="17">
    <location>
        <position position="388"/>
    </location>
    <ligand>
        <name>(6S)-NADPHX</name>
        <dbReference type="ChEBI" id="CHEBI:64076"/>
    </ligand>
</feature>
<evidence type="ECO:0000256" key="18">
    <source>
        <dbReference type="HAMAP-Rule" id="MF_01966"/>
    </source>
</evidence>
<comment type="function">
    <text evidence="14 19">Bifunctional enzyme that catalyzes the epimerization of the S- and R-forms of NAD(P)HX and the dehydration of the S-form of NAD(P)HX at the expense of ADP, which is converted to AMP. This allows the repair of both epimers of NAD(P)HX, a damaged form of NAD(P)H that is a result of enzymatic or heat-dependent hydration.</text>
</comment>
<comment type="catalytic activity">
    <reaction evidence="2 18 19">
        <text>(6R)-NADPHX = (6S)-NADPHX</text>
        <dbReference type="Rhea" id="RHEA:32227"/>
        <dbReference type="ChEBI" id="CHEBI:64076"/>
        <dbReference type="ChEBI" id="CHEBI:64077"/>
        <dbReference type="EC" id="5.1.99.6"/>
    </reaction>
</comment>
<dbReference type="Pfam" id="PF01256">
    <property type="entry name" value="Carb_kinase"/>
    <property type="match status" value="1"/>
</dbReference>
<dbReference type="GO" id="GO:0110051">
    <property type="term" value="P:metabolite repair"/>
    <property type="evidence" value="ECO:0007669"/>
    <property type="project" value="TreeGrafter"/>
</dbReference>
<dbReference type="InterPro" id="IPR017953">
    <property type="entry name" value="Carbohydrate_kinase_pred_CS"/>
</dbReference>
<feature type="binding site" evidence="17">
    <location>
        <position position="455"/>
    </location>
    <ligand>
        <name>(6S)-NADPHX</name>
        <dbReference type="ChEBI" id="CHEBI:64076"/>
    </ligand>
</feature>
<feature type="binding site" evidence="18">
    <location>
        <position position="164"/>
    </location>
    <ligand>
        <name>(6S)-NADPHX</name>
        <dbReference type="ChEBI" id="CHEBI:64076"/>
    </ligand>
</feature>
<dbReference type="HOGENOM" id="CLU_024853_4_1_9"/>
<evidence type="ECO:0000256" key="9">
    <source>
        <dbReference type="ARBA" id="ARBA00022958"/>
    </source>
</evidence>
<feature type="binding site" evidence="18">
    <location>
        <position position="167"/>
    </location>
    <ligand>
        <name>K(+)</name>
        <dbReference type="ChEBI" id="CHEBI:29103"/>
    </ligand>
</feature>
<comment type="function">
    <text evidence="18">Catalyzes the epimerization of the S- and R-forms of NAD(P)HX, a damaged form of NAD(P)H that is a result of enzymatic or heat-dependent hydration. This is a prerequisite for the S-specific NAD(P)H-hydrate dehydratase to allow the repair of both epimers of NAD(P)HX.</text>
</comment>
<dbReference type="GO" id="GO:0046872">
    <property type="term" value="F:metal ion binding"/>
    <property type="evidence" value="ECO:0007669"/>
    <property type="project" value="UniProtKB-UniRule"/>
</dbReference>
<dbReference type="GO" id="GO:0005524">
    <property type="term" value="F:ATP binding"/>
    <property type="evidence" value="ECO:0007669"/>
    <property type="project" value="UniProtKB-UniRule"/>
</dbReference>
<comment type="catalytic activity">
    <reaction evidence="16 17 19">
        <text>(6S)-NADPHX + ADP = AMP + phosphate + NADPH + H(+)</text>
        <dbReference type="Rhea" id="RHEA:32235"/>
        <dbReference type="ChEBI" id="CHEBI:15378"/>
        <dbReference type="ChEBI" id="CHEBI:43474"/>
        <dbReference type="ChEBI" id="CHEBI:57783"/>
        <dbReference type="ChEBI" id="CHEBI:64076"/>
        <dbReference type="ChEBI" id="CHEBI:456215"/>
        <dbReference type="ChEBI" id="CHEBI:456216"/>
        <dbReference type="EC" id="4.2.1.136"/>
    </reaction>
</comment>
<organism evidence="23 24">
    <name type="scientific">Selenomonas sputigena (strain ATCC 35185 / DSM 20758 / CCUG 44933 / VPI D19B-28)</name>
    <dbReference type="NCBI Taxonomy" id="546271"/>
    <lineage>
        <taxon>Bacteria</taxon>
        <taxon>Bacillati</taxon>
        <taxon>Bacillota</taxon>
        <taxon>Negativicutes</taxon>
        <taxon>Selenomonadales</taxon>
        <taxon>Selenomonadaceae</taxon>
        <taxon>Selenomonas</taxon>
    </lineage>
</organism>
<dbReference type="EMBL" id="ACKP02000011">
    <property type="protein sequence ID" value="EEX78082.1"/>
    <property type="molecule type" value="Genomic_DNA"/>
</dbReference>
<dbReference type="PIRSF" id="PIRSF017184">
    <property type="entry name" value="Nnr"/>
    <property type="match status" value="1"/>
</dbReference>
<dbReference type="GO" id="GO:0046496">
    <property type="term" value="P:nicotinamide nucleotide metabolic process"/>
    <property type="evidence" value="ECO:0007669"/>
    <property type="project" value="UniProtKB-UniRule"/>
</dbReference>
<evidence type="ECO:0000259" key="21">
    <source>
        <dbReference type="PROSITE" id="PS51385"/>
    </source>
</evidence>
<dbReference type="SUPFAM" id="SSF64153">
    <property type="entry name" value="YjeF N-terminal domain-like"/>
    <property type="match status" value="1"/>
</dbReference>
<dbReference type="eggNOG" id="COG0063">
    <property type="taxonomic scope" value="Bacteria"/>
</dbReference>
<reference evidence="22 25" key="2">
    <citation type="submission" date="2011-04" db="EMBL/GenBank/DDBJ databases">
        <title>The complete genome of Selenomonas sputigena DSM 20758.</title>
        <authorList>
            <consortium name="US DOE Joint Genome Institute (JGI-PGF)"/>
            <person name="Lucas S."/>
            <person name="Copeland A."/>
            <person name="Lapidus A."/>
            <person name="Bruce D."/>
            <person name="Goodwin L."/>
            <person name="Pitluck S."/>
            <person name="Peters L."/>
            <person name="Kyrpides N."/>
            <person name="Mavromatis K."/>
            <person name="Ivanova N."/>
            <person name="Ovchinnikova G."/>
            <person name="Teshima H."/>
            <person name="Detter J.C."/>
            <person name="Tapia R."/>
            <person name="Han C."/>
            <person name="Land M."/>
            <person name="Hauser L."/>
            <person name="Markowitz V."/>
            <person name="Cheng J.-F."/>
            <person name="Hugenholtz P."/>
            <person name="Woyke T."/>
            <person name="Wu D."/>
            <person name="Gronow S."/>
            <person name="Wellnitz S."/>
            <person name="Schneider S."/>
            <person name="Klenk H.-P."/>
            <person name="Eisen J.A."/>
        </authorList>
    </citation>
    <scope>NUCLEOTIDE SEQUENCE [LARGE SCALE GENOMIC DNA]</scope>
    <source>
        <strain evidence="22">ATCC 35185</strain>
        <strain evidence="25">ATCC 35185 / DSM 20758 / VPI D19B-28</strain>
    </source>
</reference>
<evidence type="ECO:0000256" key="7">
    <source>
        <dbReference type="ARBA" id="ARBA00022840"/>
    </source>
</evidence>
<dbReference type="Proteomes" id="UP000003505">
    <property type="component" value="Unassembled WGS sequence"/>
</dbReference>
<dbReference type="GO" id="GO:0052856">
    <property type="term" value="F:NAD(P)HX epimerase activity"/>
    <property type="evidence" value="ECO:0007669"/>
    <property type="project" value="UniProtKB-UniRule"/>
</dbReference>
<evidence type="ECO:0000256" key="12">
    <source>
        <dbReference type="ARBA" id="ARBA00023239"/>
    </source>
</evidence>
<feature type="binding site" evidence="18">
    <location>
        <begin position="59"/>
        <end position="63"/>
    </location>
    <ligand>
        <name>(6S)-NADPHX</name>
        <dbReference type="ChEBI" id="CHEBI:64076"/>
    </ligand>
</feature>
<dbReference type="InterPro" id="IPR030677">
    <property type="entry name" value="Nnr"/>
</dbReference>
<reference evidence="23 24" key="1">
    <citation type="submission" date="2009-09" db="EMBL/GenBank/DDBJ databases">
        <authorList>
            <person name="Weinstock G."/>
            <person name="Sodergren E."/>
            <person name="Clifton S."/>
            <person name="Fulton L."/>
            <person name="Fulton B."/>
            <person name="Courtney L."/>
            <person name="Fronick C."/>
            <person name="Harrison M."/>
            <person name="Strong C."/>
            <person name="Farmer C."/>
            <person name="Delahaunty K."/>
            <person name="Markovic C."/>
            <person name="Hall O."/>
            <person name="Minx P."/>
            <person name="Tomlinson C."/>
            <person name="Mitreva M."/>
            <person name="Nelson J."/>
            <person name="Hou S."/>
            <person name="Wollam A."/>
            <person name="Pepin K.H."/>
            <person name="Johnson M."/>
            <person name="Bhonagiri V."/>
            <person name="Nash W.E."/>
            <person name="Warren W."/>
            <person name="Chinwalla A."/>
            <person name="Mardis E.R."/>
            <person name="Wilson R.K."/>
        </authorList>
    </citation>
    <scope>NUCLEOTIDE SEQUENCE [LARGE SCALE GENOMIC DNA]</scope>
    <source>
        <strain evidence="23">ATCC 35185</strain>
        <strain evidence="24">ATCC 35185 / DSM 20758 / VPI D19B-28</strain>
    </source>
</reference>
<evidence type="ECO:0000259" key="20">
    <source>
        <dbReference type="PROSITE" id="PS51383"/>
    </source>
</evidence>
<dbReference type="Proteomes" id="UP000011124">
    <property type="component" value="Chromosome"/>
</dbReference>
<dbReference type="EMBL" id="CP002637">
    <property type="protein sequence ID" value="AEC00567.1"/>
    <property type="molecule type" value="Genomic_DNA"/>
</dbReference>
<dbReference type="SUPFAM" id="SSF53613">
    <property type="entry name" value="Ribokinase-like"/>
    <property type="match status" value="1"/>
</dbReference>
<dbReference type="PROSITE" id="PS51383">
    <property type="entry name" value="YJEF_C_3"/>
    <property type="match status" value="1"/>
</dbReference>
<evidence type="ECO:0000256" key="6">
    <source>
        <dbReference type="ARBA" id="ARBA00022741"/>
    </source>
</evidence>
<keyword evidence="13" id="KW-0511">Multifunctional enzyme</keyword>
<evidence type="ECO:0000256" key="4">
    <source>
        <dbReference type="ARBA" id="ARBA00009524"/>
    </source>
</evidence>
<dbReference type="InterPro" id="IPR000631">
    <property type="entry name" value="CARKD"/>
</dbReference>
<keyword evidence="10 17" id="KW-0520">NAD</keyword>
<keyword evidence="5 18" id="KW-0479">Metal-binding</keyword>
<gene>
    <name evidence="17" type="primary">nnrD</name>
    <name evidence="18" type="synonym">nnrE</name>
    <name evidence="22" type="ordered locus">Selsp_1611</name>
    <name evidence="23" type="ORF">SELSPUOL_00563</name>
</gene>
<feature type="domain" description="YjeF N-terminal" evidence="21">
    <location>
        <begin position="9"/>
        <end position="221"/>
    </location>
</feature>
<dbReference type="EC" id="4.2.1.136" evidence="19"/>
<keyword evidence="12 17" id="KW-0456">Lyase</keyword>
<dbReference type="EC" id="5.1.99.6" evidence="19"/>
<feature type="binding site" evidence="17">
    <location>
        <position position="266"/>
    </location>
    <ligand>
        <name>(6S)-NADPHX</name>
        <dbReference type="ChEBI" id="CHEBI:64076"/>
    </ligand>
</feature>
<feature type="binding site" evidence="17">
    <location>
        <begin position="425"/>
        <end position="429"/>
    </location>
    <ligand>
        <name>AMP</name>
        <dbReference type="ChEBI" id="CHEBI:456215"/>
    </ligand>
</feature>
<keyword evidence="9 18" id="KW-0630">Potassium</keyword>
<dbReference type="PANTHER" id="PTHR12592">
    <property type="entry name" value="ATP-DEPENDENT (S)-NAD(P)H-HYDRATE DEHYDRATASE FAMILY MEMBER"/>
    <property type="match status" value="1"/>
</dbReference>
<keyword evidence="25" id="KW-1185">Reference proteome</keyword>
<comment type="catalytic activity">
    <reaction evidence="15 17 19">
        <text>(6S)-NADHX + ADP = AMP + phosphate + NADH + H(+)</text>
        <dbReference type="Rhea" id="RHEA:32223"/>
        <dbReference type="ChEBI" id="CHEBI:15378"/>
        <dbReference type="ChEBI" id="CHEBI:43474"/>
        <dbReference type="ChEBI" id="CHEBI:57945"/>
        <dbReference type="ChEBI" id="CHEBI:64074"/>
        <dbReference type="ChEBI" id="CHEBI:456215"/>
        <dbReference type="ChEBI" id="CHEBI:456216"/>
        <dbReference type="EC" id="4.2.1.136"/>
    </reaction>
</comment>
<evidence type="ECO:0000313" key="24">
    <source>
        <dbReference type="Proteomes" id="UP000003505"/>
    </source>
</evidence>
<evidence type="ECO:0000256" key="19">
    <source>
        <dbReference type="PIRNR" id="PIRNR017184"/>
    </source>
</evidence>
<proteinExistence type="inferred from homology"/>
<dbReference type="OrthoDB" id="9806925at2"/>
<evidence type="ECO:0000256" key="13">
    <source>
        <dbReference type="ARBA" id="ARBA00023268"/>
    </source>
</evidence>
<dbReference type="NCBIfam" id="TIGR00197">
    <property type="entry name" value="yjeF_nterm"/>
    <property type="match status" value="1"/>
</dbReference>
<comment type="cofactor">
    <cofactor evidence="18 19">
        <name>K(+)</name>
        <dbReference type="ChEBI" id="CHEBI:29103"/>
    </cofactor>
    <text evidence="18 19">Binds 1 potassium ion per subunit.</text>
</comment>
<dbReference type="AlphaFoldDB" id="C9LSY3"/>
<evidence type="ECO:0000256" key="15">
    <source>
        <dbReference type="ARBA" id="ARBA00048238"/>
    </source>
</evidence>
<comment type="catalytic activity">
    <reaction evidence="1 18 19">
        <text>(6R)-NADHX = (6S)-NADHX</text>
        <dbReference type="Rhea" id="RHEA:32215"/>
        <dbReference type="ChEBI" id="CHEBI:64074"/>
        <dbReference type="ChEBI" id="CHEBI:64075"/>
        <dbReference type="EC" id="5.1.99.6"/>
    </reaction>
</comment>
<protein>
    <recommendedName>
        <fullName evidence="19">Bifunctional NAD(P)H-hydrate repair enzyme</fullName>
    </recommendedName>
    <alternativeName>
        <fullName evidence="19">Nicotinamide nucleotide repair protein</fullName>
    </alternativeName>
    <domain>
        <recommendedName>
            <fullName evidence="19">ADP-dependent (S)-NAD(P)H-hydrate dehydratase</fullName>
            <ecNumber evidence="19">4.2.1.136</ecNumber>
        </recommendedName>
        <alternativeName>
            <fullName evidence="19">ADP-dependent NAD(P)HX dehydratase</fullName>
        </alternativeName>
    </domain>
    <domain>
        <recommendedName>
            <fullName evidence="19">NAD(P)H-hydrate epimerase</fullName>
            <ecNumber evidence="19">5.1.99.6</ecNumber>
        </recommendedName>
    </domain>
</protein>
<feature type="binding site" evidence="17">
    <location>
        <position position="454"/>
    </location>
    <ligand>
        <name>AMP</name>
        <dbReference type="ChEBI" id="CHEBI:456215"/>
    </ligand>
</feature>
<evidence type="ECO:0000256" key="10">
    <source>
        <dbReference type="ARBA" id="ARBA00023027"/>
    </source>
</evidence>
<evidence type="ECO:0000313" key="22">
    <source>
        <dbReference type="EMBL" id="AEC00567.1"/>
    </source>
</evidence>
<dbReference type="GO" id="GO:0052855">
    <property type="term" value="F:ADP-dependent NAD(P)H-hydrate dehydratase activity"/>
    <property type="evidence" value="ECO:0007669"/>
    <property type="project" value="UniProtKB-UniRule"/>
</dbReference>
<feature type="domain" description="YjeF C-terminal" evidence="20">
    <location>
        <begin position="231"/>
        <end position="512"/>
    </location>
</feature>
<feature type="binding site" evidence="18">
    <location>
        <begin position="135"/>
        <end position="141"/>
    </location>
    <ligand>
        <name>(6S)-NADPHX</name>
        <dbReference type="ChEBI" id="CHEBI:64076"/>
    </ligand>
</feature>
<evidence type="ECO:0000256" key="16">
    <source>
        <dbReference type="ARBA" id="ARBA00049209"/>
    </source>
</evidence>
<sequence>MKIALADEMKKIDKRAIEEYGVPEILLMENAGREVAAAFEEYLGGVSGKRICVLAGSGNNGGDAFVAARHLMNHGAQISIFLVGSPAHLTKSAALNRDIIVKMGIVVHVLETERDWDKLQVTLRFVDGVVDGILGTGFKGGLRDAAARVVRMVNGHGKPVVAVDIPTGVEADTGNASPEAIRADLTVTFGLPKFGHMIGAGETATGKLLVDDIGIPKALLEDDTIRQTYLDDVTVAPVLLPRPLDAHKGSCGRILVIAGSRGMTGAAALAASAVLRSGAGVAVLALPRSLQEMMAGKLTEVMTKPLPETDEGAIDIAALGEALALAEGFDAVLIGPGLGRAQETQKFVQDFCAAVKKPLILDADAIYAFCGKTDAFKGFAFVPILTPHLGEMAHLLELSVDELRASLLDMTREVAREYHAVFVVKSECTIIVYPDGQAFLTSKGNSGMATAGAGDVLAGAVAGLMKQTAAGLAPLAGVYIHGLAGDLAAKEKGYGLIASDILENLPRALCTLL</sequence>
<comment type="caution">
    <text evidence="18">Lacks conserved residue(s) required for the propagation of feature annotation.</text>
</comment>
<comment type="cofactor">
    <cofactor evidence="17">
        <name>Mg(2+)</name>
        <dbReference type="ChEBI" id="CHEBI:18420"/>
    </cofactor>
</comment>
<comment type="subunit">
    <text evidence="17">Homotetramer.</text>
</comment>
<feature type="binding site" evidence="17">
    <location>
        <position position="337"/>
    </location>
    <ligand>
        <name>(6S)-NADPHX</name>
        <dbReference type="ChEBI" id="CHEBI:64076"/>
    </ligand>
</feature>
<dbReference type="InterPro" id="IPR004443">
    <property type="entry name" value="YjeF_N_dom"/>
</dbReference>